<comment type="caution">
    <text evidence="4">The sequence shown here is derived from an EMBL/GenBank/DDBJ whole genome shotgun (WGS) entry which is preliminary data.</text>
</comment>
<evidence type="ECO:0000259" key="1">
    <source>
        <dbReference type="Pfam" id="PF13204"/>
    </source>
</evidence>
<dbReference type="InterPro" id="IPR017853">
    <property type="entry name" value="GH"/>
</dbReference>
<dbReference type="OrthoDB" id="127163at2"/>
<dbReference type="SUPFAM" id="SSF51445">
    <property type="entry name" value="(Trans)glycosidases"/>
    <property type="match status" value="1"/>
</dbReference>
<organism evidence="4 5">
    <name type="scientific">Lichenibacterium ramalinae</name>
    <dbReference type="NCBI Taxonomy" id="2316527"/>
    <lineage>
        <taxon>Bacteria</taxon>
        <taxon>Pseudomonadati</taxon>
        <taxon>Pseudomonadota</taxon>
        <taxon>Alphaproteobacteria</taxon>
        <taxon>Hyphomicrobiales</taxon>
        <taxon>Lichenihabitantaceae</taxon>
        <taxon>Lichenibacterium</taxon>
    </lineage>
</organism>
<evidence type="ECO:0000313" key="5">
    <source>
        <dbReference type="Proteomes" id="UP000289411"/>
    </source>
</evidence>
<dbReference type="Proteomes" id="UP000289411">
    <property type="component" value="Unassembled WGS sequence"/>
</dbReference>
<feature type="domain" description="Apiosidase-like catalytic" evidence="1">
    <location>
        <begin position="108"/>
        <end position="362"/>
    </location>
</feature>
<dbReference type="Gene3D" id="2.60.40.3950">
    <property type="match status" value="1"/>
</dbReference>
<dbReference type="InterPro" id="IPR032260">
    <property type="entry name" value="DUF5060"/>
</dbReference>
<sequence length="509" mass="58475">MTQAKTVALWDVAEFALTGPVLNHPFADVDLTATFAQGNRKIQVTGFYDGDDAGQPTWRFRFMPDRQGEWLYRTASAVAELDAREGAFTCGPPSPGAHGPVRVRNTFHFAHADGTPYYPFGTTCYAWTHQPEAMQEETLATLGASGFNKVRMGVFPKHYIYNENEPLHPIFERRPDGSEDFTRPNVVAFRHFERQVEKLMRLGIEADVIVFHPYDRWHYCDMSFEQDCAYVKYLTARLSAYRNVWWSLANEFDFLLDVKPIPQWDRYFHVIEEHDPNRHLASIHNGEPEVMFDHRKPWVSHVCVQNTEVKKTPEWRRQWGKPLVNDELEYEGDIPRPWGNISARELVHRFWITVLGGGYAGHGETFLHPDDLLWWAKGGSLRGESAPRIKFLRKLIEDDGRHGLTPLVDDGRWEFRRVSGARDGDVTFLYFGEHQPREWAVGLPKRDGDYAIDLIDTWDMSVTPIEKAPLPVSPALRQRGGAITGDRPEAAFGIRLPGRPHMAVRVKPR</sequence>
<dbReference type="Pfam" id="PF13204">
    <property type="entry name" value="Apiosidase"/>
    <property type="match status" value="1"/>
</dbReference>
<dbReference type="Pfam" id="PF16586">
    <property type="entry name" value="DUF5060"/>
    <property type="match status" value="1"/>
</dbReference>
<feature type="domain" description="DUF5605" evidence="3">
    <location>
        <begin position="420"/>
        <end position="507"/>
    </location>
</feature>
<dbReference type="Gene3D" id="2.60.40.10">
    <property type="entry name" value="Immunoglobulins"/>
    <property type="match status" value="1"/>
</dbReference>
<feature type="domain" description="DUF5060" evidence="2">
    <location>
        <begin position="7"/>
        <end position="76"/>
    </location>
</feature>
<proteinExistence type="predicted"/>
<dbReference type="RefSeq" id="WP_129221916.1">
    <property type="nucleotide sequence ID" value="NZ_QYBC01000031.1"/>
</dbReference>
<reference evidence="4 5" key="2">
    <citation type="submission" date="2019-02" db="EMBL/GenBank/DDBJ databases">
        <title>'Lichenibacterium ramalinii' gen. nov. sp. nov., 'Lichenibacterium minor' gen. nov. sp. nov.</title>
        <authorList>
            <person name="Pankratov T."/>
        </authorList>
    </citation>
    <scope>NUCLEOTIDE SEQUENCE [LARGE SCALE GENOMIC DNA]</scope>
    <source>
        <strain evidence="4 5">RmlP001</strain>
    </source>
</reference>
<dbReference type="InterPro" id="IPR013783">
    <property type="entry name" value="Ig-like_fold"/>
</dbReference>
<evidence type="ECO:0000259" key="2">
    <source>
        <dbReference type="Pfam" id="PF16586"/>
    </source>
</evidence>
<reference evidence="4 5" key="1">
    <citation type="submission" date="2018-09" db="EMBL/GenBank/DDBJ databases">
        <authorList>
            <person name="Grouzdev D.S."/>
            <person name="Krutkina M.S."/>
        </authorList>
    </citation>
    <scope>NUCLEOTIDE SEQUENCE [LARGE SCALE GENOMIC DNA]</scope>
    <source>
        <strain evidence="4 5">RmlP001</strain>
    </source>
</reference>
<evidence type="ECO:0000313" key="4">
    <source>
        <dbReference type="EMBL" id="RYB01676.1"/>
    </source>
</evidence>
<dbReference type="PANTHER" id="PTHR37836">
    <property type="entry name" value="LMO1036 PROTEIN"/>
    <property type="match status" value="1"/>
</dbReference>
<dbReference type="EMBL" id="QYBC01000031">
    <property type="protein sequence ID" value="RYB01676.1"/>
    <property type="molecule type" value="Genomic_DNA"/>
</dbReference>
<name>A0A4Q2R545_9HYPH</name>
<dbReference type="AlphaFoldDB" id="A0A4Q2R545"/>
<protein>
    <submittedName>
        <fullName evidence="4">DUF5060 domain-containing protein</fullName>
    </submittedName>
</protein>
<dbReference type="InterPro" id="IPR041239">
    <property type="entry name" value="DUF5605"/>
</dbReference>
<dbReference type="PANTHER" id="PTHR37836:SF2">
    <property type="entry name" value="DUF4038 DOMAIN-CONTAINING PROTEIN"/>
    <property type="match status" value="1"/>
</dbReference>
<dbReference type="Gene3D" id="3.20.20.80">
    <property type="entry name" value="Glycosidases"/>
    <property type="match status" value="1"/>
</dbReference>
<dbReference type="Pfam" id="PF18310">
    <property type="entry name" value="DUF5605"/>
    <property type="match status" value="1"/>
</dbReference>
<dbReference type="InterPro" id="IPR025277">
    <property type="entry name" value="Apiosidase-like_cat_dom"/>
</dbReference>
<accession>A0A4Q2R545</accession>
<keyword evidence="5" id="KW-1185">Reference proteome</keyword>
<evidence type="ECO:0000259" key="3">
    <source>
        <dbReference type="Pfam" id="PF18310"/>
    </source>
</evidence>
<gene>
    <name evidence="4" type="ORF">D3272_24765</name>
</gene>